<dbReference type="AlphaFoldDB" id="S7TW78"/>
<dbReference type="Proteomes" id="UP000014977">
    <property type="component" value="Unassembled WGS sequence"/>
</dbReference>
<dbReference type="OrthoDB" id="9815110at2"/>
<dbReference type="InterPro" id="IPR017438">
    <property type="entry name" value="ATP-NAD_kinase_N"/>
</dbReference>
<sequence length="318" mass="35301">MRLGIISNPLSGGNRKGLAAIEALLARRPEVLHREAQNPDDAAAVVSVFADKNVDVIAVNGGDGTIQAVLTALFRDRHYASPPLLAVLRSGTDSVIAEDVGLRGSRDRGLRRLLDWLEAPAQRFSIQKRPVLRVRTASDRNPRYGLIFGAAAVYQGIEYCKRHIHALGLHGEIAPSLTLARFLLAAVRRDTRILKPVTVTVRVDQDPPQQSEYLLIYISTLERLFLGLRPHWGKENAPLHFTAMNARPRHFLRALPYLARGRTTPWGTPENGYSSRNAHRIQLTMDSGFILDGECYRTESHPESIIVDLGGTATFLRL</sequence>
<protein>
    <submittedName>
        <fullName evidence="2">Diacylglycerol kinase catalytic region</fullName>
    </submittedName>
</protein>
<comment type="caution">
    <text evidence="2">The sequence shown here is derived from an EMBL/GenBank/DDBJ whole genome shotgun (WGS) entry which is preliminary data.</text>
</comment>
<proteinExistence type="predicted"/>
<dbReference type="EMBL" id="ATHJ01000076">
    <property type="protein sequence ID" value="EPR41302.1"/>
    <property type="molecule type" value="Genomic_DNA"/>
</dbReference>
<dbReference type="Gene3D" id="3.40.50.10330">
    <property type="entry name" value="Probable inorganic polyphosphate/atp-NAD kinase, domain 1"/>
    <property type="match status" value="1"/>
</dbReference>
<name>S7TW78_DESML</name>
<dbReference type="PROSITE" id="PS50146">
    <property type="entry name" value="DAGK"/>
    <property type="match status" value="1"/>
</dbReference>
<dbReference type="InterPro" id="IPR001206">
    <property type="entry name" value="Diacylglycerol_kinase_cat_dom"/>
</dbReference>
<dbReference type="STRING" id="897.B2D07_06680"/>
<dbReference type="InterPro" id="IPR016064">
    <property type="entry name" value="NAD/diacylglycerol_kinase_sf"/>
</dbReference>
<gene>
    <name evidence="2" type="ORF">dsmv_2083</name>
</gene>
<keyword evidence="3" id="KW-1185">Reference proteome</keyword>
<dbReference type="GO" id="GO:0016301">
    <property type="term" value="F:kinase activity"/>
    <property type="evidence" value="ECO:0007669"/>
    <property type="project" value="UniProtKB-KW"/>
</dbReference>
<evidence type="ECO:0000259" key="1">
    <source>
        <dbReference type="PROSITE" id="PS50146"/>
    </source>
</evidence>
<dbReference type="eggNOG" id="COG1597">
    <property type="taxonomic scope" value="Bacteria"/>
</dbReference>
<accession>S7TW78</accession>
<keyword evidence="2" id="KW-0418">Kinase</keyword>
<organism evidence="2 3">
    <name type="scientific">Desulfococcus multivorans DSM 2059</name>
    <dbReference type="NCBI Taxonomy" id="1121405"/>
    <lineage>
        <taxon>Bacteria</taxon>
        <taxon>Pseudomonadati</taxon>
        <taxon>Thermodesulfobacteriota</taxon>
        <taxon>Desulfobacteria</taxon>
        <taxon>Desulfobacterales</taxon>
        <taxon>Desulfococcaceae</taxon>
        <taxon>Desulfococcus</taxon>
    </lineage>
</organism>
<evidence type="ECO:0000313" key="3">
    <source>
        <dbReference type="Proteomes" id="UP000014977"/>
    </source>
</evidence>
<keyword evidence="2" id="KW-0808">Transferase</keyword>
<dbReference type="Pfam" id="PF00781">
    <property type="entry name" value="DAGK_cat"/>
    <property type="match status" value="1"/>
</dbReference>
<evidence type="ECO:0000313" key="2">
    <source>
        <dbReference type="EMBL" id="EPR41302.1"/>
    </source>
</evidence>
<dbReference type="SUPFAM" id="SSF111331">
    <property type="entry name" value="NAD kinase/diacylglycerol kinase-like"/>
    <property type="match status" value="1"/>
</dbReference>
<feature type="domain" description="DAGKc" evidence="1">
    <location>
        <begin position="1"/>
        <end position="130"/>
    </location>
</feature>
<dbReference type="RefSeq" id="WP_020876514.1">
    <property type="nucleotide sequence ID" value="NZ_ATHJ01000076.1"/>
</dbReference>
<reference evidence="2 3" key="1">
    <citation type="journal article" date="2013" name="Genome Announc.">
        <title>Draft genome sequences for three mercury-methylating, sulfate-reducing bacteria.</title>
        <authorList>
            <person name="Brown S.D."/>
            <person name="Hurt R.A.Jr."/>
            <person name="Gilmour C.C."/>
            <person name="Elias D.A."/>
        </authorList>
    </citation>
    <scope>NUCLEOTIDE SEQUENCE [LARGE SCALE GENOMIC DNA]</scope>
    <source>
        <strain evidence="2 3">DSM 2059</strain>
    </source>
</reference>